<evidence type="ECO:0000256" key="1">
    <source>
        <dbReference type="SAM" id="Phobius"/>
    </source>
</evidence>
<feature type="transmembrane region" description="Helical" evidence="1">
    <location>
        <begin position="12"/>
        <end position="32"/>
    </location>
</feature>
<gene>
    <name evidence="2" type="ORF">DVR12_26735</name>
</gene>
<dbReference type="AlphaFoldDB" id="A0A3E1Y298"/>
<keyword evidence="1" id="KW-1133">Transmembrane helix</keyword>
<evidence type="ECO:0000313" key="3">
    <source>
        <dbReference type="Proteomes" id="UP000260644"/>
    </source>
</evidence>
<name>A0A3E1Y298_9BACT</name>
<dbReference type="EMBL" id="QPMM01000019">
    <property type="protein sequence ID" value="RFS18798.1"/>
    <property type="molecule type" value="Genomic_DNA"/>
</dbReference>
<evidence type="ECO:0000313" key="2">
    <source>
        <dbReference type="EMBL" id="RFS18798.1"/>
    </source>
</evidence>
<comment type="caution">
    <text evidence="2">The sequence shown here is derived from an EMBL/GenBank/DDBJ whole genome shotgun (WGS) entry which is preliminary data.</text>
</comment>
<keyword evidence="3" id="KW-1185">Reference proteome</keyword>
<sequence length="155" mass="18245">MKQIWENLKYPLYLILVVIFIFSKERIFNLVFPPGKKYGVAFNAERKRLGIDTLPATWTTKDKYKTSKIWYPPNRQDSGSFRDDKMININSGKIIYEGDTYKHIVNGQVELLTIEFKYETSKWGYKYYNETNATSIVNLTKIQSDSILQSWGLKH</sequence>
<dbReference type="OrthoDB" id="659521at2"/>
<protein>
    <submittedName>
        <fullName evidence="2">Uncharacterized protein</fullName>
    </submittedName>
</protein>
<keyword evidence="1" id="KW-0812">Transmembrane</keyword>
<organism evidence="2 3">
    <name type="scientific">Chitinophaga silvatica</name>
    <dbReference type="NCBI Taxonomy" id="2282649"/>
    <lineage>
        <taxon>Bacteria</taxon>
        <taxon>Pseudomonadati</taxon>
        <taxon>Bacteroidota</taxon>
        <taxon>Chitinophagia</taxon>
        <taxon>Chitinophagales</taxon>
        <taxon>Chitinophagaceae</taxon>
        <taxon>Chitinophaga</taxon>
    </lineage>
</organism>
<keyword evidence="1" id="KW-0472">Membrane</keyword>
<dbReference type="RefSeq" id="WP_116978883.1">
    <property type="nucleotide sequence ID" value="NZ_QPMM01000019.1"/>
</dbReference>
<reference evidence="2 3" key="1">
    <citation type="submission" date="2018-07" db="EMBL/GenBank/DDBJ databases">
        <title>Chitinophaga K2CV101002-2 sp. nov., isolated from a monsoon evergreen broad-leaved forest soil.</title>
        <authorList>
            <person name="Lv Y."/>
        </authorList>
    </citation>
    <scope>NUCLEOTIDE SEQUENCE [LARGE SCALE GENOMIC DNA]</scope>
    <source>
        <strain evidence="2 3">GDMCC 1.1288</strain>
    </source>
</reference>
<proteinExistence type="predicted"/>
<accession>A0A3E1Y298</accession>
<dbReference type="Proteomes" id="UP000260644">
    <property type="component" value="Unassembled WGS sequence"/>
</dbReference>